<dbReference type="Pfam" id="PF18928">
    <property type="entry name" value="DUF5677"/>
    <property type="match status" value="1"/>
</dbReference>
<organism evidence="1 2">
    <name type="scientific">Candidatus Roizmanbacteria bacterium RIFOXYA1_FULL_41_12</name>
    <dbReference type="NCBI Taxonomy" id="1802082"/>
    <lineage>
        <taxon>Bacteria</taxon>
        <taxon>Candidatus Roizmaniibacteriota</taxon>
    </lineage>
</organism>
<dbReference type="AlphaFoldDB" id="A0A1F7K953"/>
<protein>
    <submittedName>
        <fullName evidence="1">Uncharacterized protein</fullName>
    </submittedName>
</protein>
<name>A0A1F7K953_9BACT</name>
<reference evidence="1 2" key="1">
    <citation type="journal article" date="2016" name="Nat. Commun.">
        <title>Thousands of microbial genomes shed light on interconnected biogeochemical processes in an aquifer system.</title>
        <authorList>
            <person name="Anantharaman K."/>
            <person name="Brown C.T."/>
            <person name="Hug L.A."/>
            <person name="Sharon I."/>
            <person name="Castelle C.J."/>
            <person name="Probst A.J."/>
            <person name="Thomas B.C."/>
            <person name="Singh A."/>
            <person name="Wilkins M.J."/>
            <person name="Karaoz U."/>
            <person name="Brodie E.L."/>
            <person name="Williams K.H."/>
            <person name="Hubbard S.S."/>
            <person name="Banfield J.F."/>
        </authorList>
    </citation>
    <scope>NUCLEOTIDE SEQUENCE [LARGE SCALE GENOMIC DNA]</scope>
</reference>
<evidence type="ECO:0000313" key="2">
    <source>
        <dbReference type="Proteomes" id="UP000178450"/>
    </source>
</evidence>
<dbReference type="InterPro" id="IPR043733">
    <property type="entry name" value="DUF5677"/>
</dbReference>
<dbReference type="EMBL" id="MGBG01000022">
    <property type="protein sequence ID" value="OGK64387.1"/>
    <property type="molecule type" value="Genomic_DNA"/>
</dbReference>
<dbReference type="Proteomes" id="UP000178450">
    <property type="component" value="Unassembled WGS sequence"/>
</dbReference>
<accession>A0A1F7K953</accession>
<proteinExistence type="predicted"/>
<gene>
    <name evidence="1" type="ORF">A2209_02660</name>
</gene>
<sequence>METLINLKFLLSQKGNAMFDKFIEYSLREEKRLHQKIELNIKARGGEELPIEKRMKASIERAFKKSGFTHQQVNEKSRASWGGSIFKRAKAVGMEDAYSSIMGLPSHSVHGNWQDLITNHLKYEEDRTFTPNTDWADSKPQAPFAIALVSVAIGQEYLEKVIPEYHEKKQIKERLDDLMVRIAVADELHEKFIQNRQVKRTEK</sequence>
<evidence type="ECO:0000313" key="1">
    <source>
        <dbReference type="EMBL" id="OGK64387.1"/>
    </source>
</evidence>
<comment type="caution">
    <text evidence="1">The sequence shown here is derived from an EMBL/GenBank/DDBJ whole genome shotgun (WGS) entry which is preliminary data.</text>
</comment>